<evidence type="ECO:0000256" key="1">
    <source>
        <dbReference type="ARBA" id="ARBA00000824"/>
    </source>
</evidence>
<evidence type="ECO:0000256" key="13">
    <source>
        <dbReference type="ARBA" id="ARBA00023235"/>
    </source>
</evidence>
<sequence>MWKTRLRKDDIEQVDKLKELRSRIDAIDEQMLNLLNARANLALDVAKVKKDNNLDFYNPKREREIIETLQKMNKGPFPNCALRVIFKEIFCASLALEQPRTVAYLGPQATYTHQAALKYFSSSCKFLPTKSIREVFEKVDSDVASFGVVPIENSNEGAVNYTLDMFMDFNLKVYAEILLSICHNLLSKVRDKSEITKLYSHPQPLAQCRDWLERNMLGVPIYDSASTAQAASTAAEEFGAAAIGSELAGKMYDLNFIERNIENIKDNVTRFLIISKESQERSGHDKTLMMFSVKDEPGALYEILTPFKKQKINMTKIESRPTKKKVWDYVFFADIEGHIEDKKVKKALDDIKKRSVLLKILGSYPQVDQIEK</sequence>
<dbReference type="GO" id="GO:0004664">
    <property type="term" value="F:prephenate dehydratase activity"/>
    <property type="evidence" value="ECO:0007669"/>
    <property type="project" value="UniProtKB-EC"/>
</dbReference>
<comment type="pathway">
    <text evidence="4">Amino-acid biosynthesis; L-phenylalanine biosynthesis; phenylpyruvate from prephenate: step 1/1.</text>
</comment>
<dbReference type="PATRIC" id="fig|29290.4.peg.6166"/>
<dbReference type="InterPro" id="IPR002912">
    <property type="entry name" value="ACT_dom"/>
</dbReference>
<dbReference type="EC" id="5.4.99.5" evidence="6"/>
<evidence type="ECO:0000256" key="12">
    <source>
        <dbReference type="ARBA" id="ARBA00023222"/>
    </source>
</evidence>
<name>A0A0F3GMJ7_9BACT</name>
<evidence type="ECO:0000256" key="15">
    <source>
        <dbReference type="ARBA" id="ARBA00023268"/>
    </source>
</evidence>
<dbReference type="UniPathway" id="UPA00120">
    <property type="reaction ID" value="UER00203"/>
</dbReference>
<evidence type="ECO:0000256" key="9">
    <source>
        <dbReference type="ARBA" id="ARBA00022490"/>
    </source>
</evidence>
<dbReference type="Proteomes" id="UP000033423">
    <property type="component" value="Unassembled WGS sequence"/>
</dbReference>
<keyword evidence="13" id="KW-0413">Isomerase</keyword>
<feature type="site" description="Essential for prephenate dehydratase activity" evidence="19">
    <location>
        <position position="269"/>
    </location>
</feature>
<comment type="pathway">
    <text evidence="5">Metabolic intermediate biosynthesis; prephenate biosynthesis; prephenate from chorismate: step 1/1.</text>
</comment>
<dbReference type="InterPro" id="IPR010957">
    <property type="entry name" value="G/b/e-P-prot_chorismate_mutase"/>
</dbReference>
<gene>
    <name evidence="23" type="ORF">MBAV_004656</name>
</gene>
<evidence type="ECO:0000256" key="18">
    <source>
        <dbReference type="ARBA" id="ARBA00047848"/>
    </source>
</evidence>
<evidence type="ECO:0000256" key="6">
    <source>
        <dbReference type="ARBA" id="ARBA00012404"/>
    </source>
</evidence>
<evidence type="ECO:0000256" key="11">
    <source>
        <dbReference type="ARBA" id="ARBA00023141"/>
    </source>
</evidence>
<dbReference type="SMART" id="SM00830">
    <property type="entry name" value="CM_2"/>
    <property type="match status" value="1"/>
</dbReference>
<feature type="domain" description="Prephenate dehydratase" evidence="21">
    <location>
        <begin position="101"/>
        <end position="276"/>
    </location>
</feature>
<evidence type="ECO:0000256" key="16">
    <source>
        <dbReference type="ARBA" id="ARBA00031175"/>
    </source>
</evidence>
<evidence type="ECO:0000256" key="10">
    <source>
        <dbReference type="ARBA" id="ARBA00022605"/>
    </source>
</evidence>
<dbReference type="SUPFAM" id="SSF55021">
    <property type="entry name" value="ACT-like"/>
    <property type="match status" value="1"/>
</dbReference>
<dbReference type="InterPro" id="IPR001086">
    <property type="entry name" value="Preph_deHydtase"/>
</dbReference>
<dbReference type="EC" id="4.2.1.51" evidence="7"/>
<evidence type="ECO:0000256" key="5">
    <source>
        <dbReference type="ARBA" id="ARBA00004817"/>
    </source>
</evidence>
<dbReference type="Gene3D" id="3.30.70.260">
    <property type="match status" value="1"/>
</dbReference>
<keyword evidence="12" id="KW-0584">Phenylalanine biosynthesis</keyword>
<dbReference type="PIRSF" id="PIRSF001500">
    <property type="entry name" value="Chor_mut_pdt_Ppr"/>
    <property type="match status" value="1"/>
</dbReference>
<dbReference type="FunFam" id="3.30.70.260:FF:000012">
    <property type="entry name" value="Prephenate dehydratase"/>
    <property type="match status" value="1"/>
</dbReference>
<dbReference type="GO" id="GO:0046417">
    <property type="term" value="P:chorismate metabolic process"/>
    <property type="evidence" value="ECO:0007669"/>
    <property type="project" value="InterPro"/>
</dbReference>
<evidence type="ECO:0000256" key="17">
    <source>
        <dbReference type="ARBA" id="ARBA00031520"/>
    </source>
</evidence>
<dbReference type="CDD" id="cd04905">
    <property type="entry name" value="ACT_CM-PDT"/>
    <property type="match status" value="1"/>
</dbReference>
<dbReference type="PANTHER" id="PTHR21022">
    <property type="entry name" value="PREPHENATE DEHYDRATASE P PROTEIN"/>
    <property type="match status" value="1"/>
</dbReference>
<reference evidence="23 24" key="1">
    <citation type="submission" date="2015-02" db="EMBL/GenBank/DDBJ databases">
        <title>Single-cell genomics of uncultivated deep-branching MTB reveals a conserved set of magnetosome genes.</title>
        <authorList>
            <person name="Kolinko S."/>
            <person name="Richter M."/>
            <person name="Glockner F.O."/>
            <person name="Brachmann A."/>
            <person name="Schuler D."/>
        </authorList>
    </citation>
    <scope>NUCLEOTIDE SEQUENCE [LARGE SCALE GENOMIC DNA]</scope>
    <source>
        <strain evidence="23">TM-1</strain>
    </source>
</reference>
<keyword evidence="14" id="KW-0456">Lyase</keyword>
<dbReference type="PROSITE" id="PS51671">
    <property type="entry name" value="ACT"/>
    <property type="match status" value="1"/>
</dbReference>
<evidence type="ECO:0000313" key="24">
    <source>
        <dbReference type="Proteomes" id="UP000033423"/>
    </source>
</evidence>
<comment type="subcellular location">
    <subcellularLocation>
        <location evidence="3">Cytoplasm</location>
    </subcellularLocation>
</comment>
<dbReference type="InterPro" id="IPR002701">
    <property type="entry name" value="CM_II_prokaryot"/>
</dbReference>
<dbReference type="SUPFAM" id="SSF48600">
    <property type="entry name" value="Chorismate mutase II"/>
    <property type="match status" value="1"/>
</dbReference>
<evidence type="ECO:0000256" key="14">
    <source>
        <dbReference type="ARBA" id="ARBA00023239"/>
    </source>
</evidence>
<accession>A0A0F3GMJ7</accession>
<dbReference type="Gene3D" id="1.20.59.10">
    <property type="entry name" value="Chorismate mutase"/>
    <property type="match status" value="1"/>
</dbReference>
<dbReference type="GO" id="GO:0009094">
    <property type="term" value="P:L-phenylalanine biosynthetic process"/>
    <property type="evidence" value="ECO:0007669"/>
    <property type="project" value="UniProtKB-UniPathway"/>
</dbReference>
<keyword evidence="24" id="KW-1185">Reference proteome</keyword>
<dbReference type="GO" id="GO:0004106">
    <property type="term" value="F:chorismate mutase activity"/>
    <property type="evidence" value="ECO:0007669"/>
    <property type="project" value="UniProtKB-EC"/>
</dbReference>
<evidence type="ECO:0000256" key="2">
    <source>
        <dbReference type="ARBA" id="ARBA00002364"/>
    </source>
</evidence>
<dbReference type="Pfam" id="PF01817">
    <property type="entry name" value="CM_2"/>
    <property type="match status" value="1"/>
</dbReference>
<evidence type="ECO:0000256" key="4">
    <source>
        <dbReference type="ARBA" id="ARBA00004741"/>
    </source>
</evidence>
<evidence type="ECO:0000256" key="7">
    <source>
        <dbReference type="ARBA" id="ARBA00013147"/>
    </source>
</evidence>
<keyword evidence="15" id="KW-0511">Multifunctional enzyme</keyword>
<dbReference type="InterPro" id="IPR036979">
    <property type="entry name" value="CM_dom_sf"/>
</dbReference>
<dbReference type="PANTHER" id="PTHR21022:SF19">
    <property type="entry name" value="PREPHENATE DEHYDRATASE-RELATED"/>
    <property type="match status" value="1"/>
</dbReference>
<dbReference type="PROSITE" id="PS51168">
    <property type="entry name" value="CHORISMATE_MUT_2"/>
    <property type="match status" value="1"/>
</dbReference>
<evidence type="ECO:0000256" key="19">
    <source>
        <dbReference type="PIRSR" id="PIRSR001500-2"/>
    </source>
</evidence>
<proteinExistence type="predicted"/>
<dbReference type="PROSITE" id="PS51171">
    <property type="entry name" value="PREPHENATE_DEHYDR_3"/>
    <property type="match status" value="1"/>
</dbReference>
<keyword evidence="10" id="KW-0028">Amino-acid biosynthesis</keyword>
<dbReference type="InterPro" id="IPR018528">
    <property type="entry name" value="Preph_deHydtase_CS"/>
</dbReference>
<evidence type="ECO:0000259" key="20">
    <source>
        <dbReference type="PROSITE" id="PS51168"/>
    </source>
</evidence>
<dbReference type="NCBIfam" id="TIGR01807">
    <property type="entry name" value="CM_P2"/>
    <property type="match status" value="1"/>
</dbReference>
<dbReference type="UniPathway" id="UPA00121">
    <property type="reaction ID" value="UER00345"/>
</dbReference>
<organism evidence="23 24">
    <name type="scientific">Candidatus Magnetobacterium bavaricum</name>
    <dbReference type="NCBI Taxonomy" id="29290"/>
    <lineage>
        <taxon>Bacteria</taxon>
        <taxon>Pseudomonadati</taxon>
        <taxon>Nitrospirota</taxon>
        <taxon>Thermodesulfovibrionia</taxon>
        <taxon>Thermodesulfovibrionales</taxon>
        <taxon>Candidatus Magnetobacteriaceae</taxon>
        <taxon>Candidatus Magnetobacterium</taxon>
    </lineage>
</organism>
<dbReference type="SUPFAM" id="SSF53850">
    <property type="entry name" value="Periplasmic binding protein-like II"/>
    <property type="match status" value="1"/>
</dbReference>
<keyword evidence="11" id="KW-0057">Aromatic amino acid biosynthesis</keyword>
<dbReference type="InterPro" id="IPR008242">
    <property type="entry name" value="Chor_mutase/pphenate_deHydtase"/>
</dbReference>
<dbReference type="AlphaFoldDB" id="A0A0F3GMJ7"/>
<dbReference type="EMBL" id="LACI01002013">
    <property type="protein sequence ID" value="KJU83150.1"/>
    <property type="molecule type" value="Genomic_DNA"/>
</dbReference>
<evidence type="ECO:0000256" key="3">
    <source>
        <dbReference type="ARBA" id="ARBA00004496"/>
    </source>
</evidence>
<keyword evidence="9" id="KW-0963">Cytoplasm</keyword>
<dbReference type="FunFam" id="3.40.190.10:FF:000029">
    <property type="entry name" value="Chorismate mutase/Prephenate dehydratase"/>
    <property type="match status" value="1"/>
</dbReference>
<dbReference type="NCBIfam" id="NF008865">
    <property type="entry name" value="PRK11898.1"/>
    <property type="match status" value="1"/>
</dbReference>
<dbReference type="Pfam" id="PF01842">
    <property type="entry name" value="ACT"/>
    <property type="match status" value="1"/>
</dbReference>
<evidence type="ECO:0000259" key="22">
    <source>
        <dbReference type="PROSITE" id="PS51671"/>
    </source>
</evidence>
<feature type="domain" description="Chorismate mutase" evidence="20">
    <location>
        <begin position="11"/>
        <end position="101"/>
    </location>
</feature>
<dbReference type="PROSITE" id="PS00857">
    <property type="entry name" value="PREPHENATE_DEHYDR_1"/>
    <property type="match status" value="1"/>
</dbReference>
<dbReference type="Pfam" id="PF00800">
    <property type="entry name" value="PDT"/>
    <property type="match status" value="1"/>
</dbReference>
<dbReference type="CDD" id="cd13630">
    <property type="entry name" value="PBP2_PDT_1"/>
    <property type="match status" value="1"/>
</dbReference>
<evidence type="ECO:0000313" key="23">
    <source>
        <dbReference type="EMBL" id="KJU83150.1"/>
    </source>
</evidence>
<evidence type="ECO:0000259" key="21">
    <source>
        <dbReference type="PROSITE" id="PS51171"/>
    </source>
</evidence>
<dbReference type="Gene3D" id="3.40.190.10">
    <property type="entry name" value="Periplasmic binding protein-like II"/>
    <property type="match status" value="2"/>
</dbReference>
<comment type="catalytic activity">
    <reaction evidence="18">
        <text>prephenate + H(+) = 3-phenylpyruvate + CO2 + H2O</text>
        <dbReference type="Rhea" id="RHEA:21648"/>
        <dbReference type="ChEBI" id="CHEBI:15377"/>
        <dbReference type="ChEBI" id="CHEBI:15378"/>
        <dbReference type="ChEBI" id="CHEBI:16526"/>
        <dbReference type="ChEBI" id="CHEBI:18005"/>
        <dbReference type="ChEBI" id="CHEBI:29934"/>
        <dbReference type="EC" id="4.2.1.51"/>
    </reaction>
</comment>
<dbReference type="PROSITE" id="PS00858">
    <property type="entry name" value="PREPHENATE_DEHYDR_2"/>
    <property type="match status" value="1"/>
</dbReference>
<dbReference type="InterPro" id="IPR036263">
    <property type="entry name" value="Chorismate_II_sf"/>
</dbReference>
<dbReference type="GO" id="GO:0005737">
    <property type="term" value="C:cytoplasm"/>
    <property type="evidence" value="ECO:0007669"/>
    <property type="project" value="UniProtKB-SubCell"/>
</dbReference>
<feature type="domain" description="ACT" evidence="22">
    <location>
        <begin position="288"/>
        <end position="365"/>
    </location>
</feature>
<dbReference type="InterPro" id="IPR045865">
    <property type="entry name" value="ACT-like_dom_sf"/>
</dbReference>
<comment type="caution">
    <text evidence="23">The sequence shown here is derived from an EMBL/GenBank/DDBJ whole genome shotgun (WGS) entry which is preliminary data.</text>
</comment>
<evidence type="ECO:0000256" key="8">
    <source>
        <dbReference type="ARBA" id="ARBA00014401"/>
    </source>
</evidence>
<dbReference type="FunFam" id="3.40.190.10:FF:000034">
    <property type="entry name" value="Chorismate mutase/prephenate dehydratase"/>
    <property type="match status" value="1"/>
</dbReference>
<protein>
    <recommendedName>
        <fullName evidence="8">Bifunctional chorismate mutase/prephenate dehydratase</fullName>
        <ecNumber evidence="7">4.2.1.51</ecNumber>
        <ecNumber evidence="6">5.4.99.5</ecNumber>
    </recommendedName>
    <alternativeName>
        <fullName evidence="17">Chorismate mutase-prephenate dehydratase</fullName>
    </alternativeName>
    <alternativeName>
        <fullName evidence="16">p-protein</fullName>
    </alternativeName>
</protein>
<comment type="function">
    <text evidence="2">Catalyzes the Claisen rearrangement of chorismate to prephenate and the decarboxylation/dehydration of prephenate to phenylpyruvate.</text>
</comment>
<comment type="catalytic activity">
    <reaction evidence="1">
        <text>chorismate = prephenate</text>
        <dbReference type="Rhea" id="RHEA:13897"/>
        <dbReference type="ChEBI" id="CHEBI:29748"/>
        <dbReference type="ChEBI" id="CHEBI:29934"/>
        <dbReference type="EC" id="5.4.99.5"/>
    </reaction>
</comment>